<organism evidence="2 3">
    <name type="scientific">Schistosoma japonicum</name>
    <name type="common">Blood fluke</name>
    <dbReference type="NCBI Taxonomy" id="6182"/>
    <lineage>
        <taxon>Eukaryota</taxon>
        <taxon>Metazoa</taxon>
        <taxon>Spiralia</taxon>
        <taxon>Lophotrochozoa</taxon>
        <taxon>Platyhelminthes</taxon>
        <taxon>Trematoda</taxon>
        <taxon>Digenea</taxon>
        <taxon>Strigeidida</taxon>
        <taxon>Schistosomatoidea</taxon>
        <taxon>Schistosomatidae</taxon>
        <taxon>Schistosoma</taxon>
    </lineage>
</organism>
<protein>
    <recommendedName>
        <fullName evidence="4">Selenoprotein S</fullName>
    </recommendedName>
</protein>
<evidence type="ECO:0008006" key="4">
    <source>
        <dbReference type="Google" id="ProtNLM"/>
    </source>
</evidence>
<keyword evidence="3" id="KW-1185">Reference proteome</keyword>
<keyword evidence="1" id="KW-0812">Transmembrane</keyword>
<accession>A0A4Z2D3J8</accession>
<sequence>MDHPVPETNLHSITSNYGFMMLFILIISYFLWKYFRSLYRNSSSSNNDTHRIAMEAARAKLQAEFNAEVAQYKSRKQEEMEGGKSNVSRNSFTFHKYSSFDFDLLITKPCAVSVTRFCRLRNVASELAKRLILFEQVHFSRR</sequence>
<comment type="caution">
    <text evidence="2">The sequence shown here is derived from an EMBL/GenBank/DDBJ whole genome shotgun (WGS) entry which is preliminary data.</text>
</comment>
<dbReference type="AlphaFoldDB" id="A0A4Z2D3J8"/>
<dbReference type="OrthoDB" id="75792at2759"/>
<feature type="transmembrane region" description="Helical" evidence="1">
    <location>
        <begin position="17"/>
        <end position="35"/>
    </location>
</feature>
<keyword evidence="1" id="KW-1133">Transmembrane helix</keyword>
<evidence type="ECO:0000313" key="3">
    <source>
        <dbReference type="Proteomes" id="UP000311919"/>
    </source>
</evidence>
<gene>
    <name evidence="2" type="ORF">EWB00_004894</name>
</gene>
<evidence type="ECO:0000313" key="2">
    <source>
        <dbReference type="EMBL" id="TNN11074.1"/>
    </source>
</evidence>
<dbReference type="EMBL" id="SKCS01000321">
    <property type="protein sequence ID" value="TNN11074.1"/>
    <property type="molecule type" value="Genomic_DNA"/>
</dbReference>
<proteinExistence type="predicted"/>
<name>A0A4Z2D3J8_SCHJA</name>
<keyword evidence="1" id="KW-0472">Membrane</keyword>
<dbReference type="Proteomes" id="UP000311919">
    <property type="component" value="Unassembled WGS sequence"/>
</dbReference>
<evidence type="ECO:0000256" key="1">
    <source>
        <dbReference type="SAM" id="Phobius"/>
    </source>
</evidence>
<dbReference type="Gene3D" id="6.10.250.2950">
    <property type="match status" value="1"/>
</dbReference>
<reference evidence="2 3" key="1">
    <citation type="submission" date="2019-03" db="EMBL/GenBank/DDBJ databases">
        <title>An improved genome assembly of the fluke Schistosoma japonicum.</title>
        <authorList>
            <person name="Hu W."/>
            <person name="Luo F."/>
            <person name="Yin M."/>
            <person name="Mo X."/>
            <person name="Sun C."/>
            <person name="Wu Q."/>
            <person name="Zhu B."/>
            <person name="Xiang M."/>
            <person name="Wang J."/>
            <person name="Wang Y."/>
            <person name="Zhang T."/>
            <person name="Xu B."/>
            <person name="Zheng H."/>
            <person name="Feng Z."/>
        </authorList>
    </citation>
    <scope>NUCLEOTIDE SEQUENCE [LARGE SCALE GENOMIC DNA]</scope>
    <source>
        <strain evidence="2">HuSjv2</strain>
        <tissue evidence="2">Worms</tissue>
    </source>
</reference>